<evidence type="ECO:0000256" key="1">
    <source>
        <dbReference type="SAM" id="SignalP"/>
    </source>
</evidence>
<dbReference type="Gene3D" id="3.40.190.10">
    <property type="entry name" value="Periplasmic binding protein-like II"/>
    <property type="match status" value="2"/>
</dbReference>
<feature type="signal peptide" evidence="1">
    <location>
        <begin position="1"/>
        <end position="18"/>
    </location>
</feature>
<keyword evidence="3" id="KW-1185">Reference proteome</keyword>
<proteinExistence type="predicted"/>
<dbReference type="RefSeq" id="WP_244407742.1">
    <property type="nucleotide sequence ID" value="NZ_AP025637.1"/>
</dbReference>
<name>A0ABM7Y6G3_9PROT</name>
<dbReference type="SUPFAM" id="SSF53850">
    <property type="entry name" value="Periplasmic binding protein-like II"/>
    <property type="match status" value="1"/>
</dbReference>
<dbReference type="NCBIfam" id="NF002917">
    <property type="entry name" value="PRK03537.1-3"/>
    <property type="match status" value="1"/>
</dbReference>
<evidence type="ECO:0000313" key="3">
    <source>
        <dbReference type="Proteomes" id="UP000831327"/>
    </source>
</evidence>
<evidence type="ECO:0000313" key="2">
    <source>
        <dbReference type="EMBL" id="BDG73519.1"/>
    </source>
</evidence>
<dbReference type="PANTHER" id="PTHR30632">
    <property type="entry name" value="MOLYBDATE-BINDING PERIPLASMIC PROTEIN"/>
    <property type="match status" value="1"/>
</dbReference>
<keyword evidence="1" id="KW-0732">Signal</keyword>
<organism evidence="2 3">
    <name type="scientific">Roseomonas fluvialis</name>
    <dbReference type="NCBI Taxonomy" id="1750527"/>
    <lineage>
        <taxon>Bacteria</taxon>
        <taxon>Pseudomonadati</taxon>
        <taxon>Pseudomonadota</taxon>
        <taxon>Alphaproteobacteria</taxon>
        <taxon>Acetobacterales</taxon>
        <taxon>Roseomonadaceae</taxon>
        <taxon>Roseomonas</taxon>
    </lineage>
</organism>
<dbReference type="Pfam" id="PF13531">
    <property type="entry name" value="SBP_bac_11"/>
    <property type="match status" value="1"/>
</dbReference>
<feature type="chain" id="PRO_5046927749" evidence="1">
    <location>
        <begin position="19"/>
        <end position="264"/>
    </location>
</feature>
<gene>
    <name evidence="2" type="ORF">Rmf_34480</name>
</gene>
<reference evidence="2 3" key="1">
    <citation type="journal article" date="2016" name="Microbes Environ.">
        <title>Phylogenetically diverse aerobic anoxygenic phototrophic bacteria isolated from epilithic biofilms in Tama river, Japan.</title>
        <authorList>
            <person name="Hirose S."/>
            <person name="Matsuura K."/>
            <person name="Haruta S."/>
        </authorList>
    </citation>
    <scope>NUCLEOTIDE SEQUENCE [LARGE SCALE GENOMIC DNA]</scope>
    <source>
        <strain evidence="2 3">S08</strain>
    </source>
</reference>
<dbReference type="PANTHER" id="PTHR30632:SF0">
    <property type="entry name" value="SULFATE-BINDING PROTEIN"/>
    <property type="match status" value="1"/>
</dbReference>
<dbReference type="EMBL" id="AP025637">
    <property type="protein sequence ID" value="BDG73519.1"/>
    <property type="molecule type" value="Genomic_DNA"/>
</dbReference>
<accession>A0ABM7Y6G3</accession>
<dbReference type="Proteomes" id="UP000831327">
    <property type="component" value="Chromosome"/>
</dbReference>
<sequence>MRIAALLAALLLTMPAAAEPVRLAAAGSLRAALAEVSQAFERAPGGGPVAQTYAPSGLLRQRIAGGETFEVFASANMEHPEAVGRERNRPTVLFARNALCAIARPGLEVTPATLLERMLDPAVRLGTSTPRADPAGDYAFALFRRAEAVRPGARAALESKALLLTGGPDSARPPQGRDLYAWQFERNAADLFLTYCTNAVLARAADASLRQIAVPEALSVGADYGLILLSDRPEAVRFTLFLLSPAGQAILDRHGFVAPGLPAR</sequence>
<protein>
    <submittedName>
        <fullName evidence="2">ABC transporter substrate-binding protein</fullName>
    </submittedName>
</protein>
<dbReference type="InterPro" id="IPR050682">
    <property type="entry name" value="ModA/WtpA"/>
</dbReference>